<dbReference type="EMBL" id="LBZV01000001">
    <property type="protein sequence ID" value="KKR78355.1"/>
    <property type="molecule type" value="Genomic_DNA"/>
</dbReference>
<accession>A0A0G0W240</accession>
<gene>
    <name evidence="1" type="ORF">UU23_C0001G0119</name>
</gene>
<sequence length="286" mass="31668">MKELIIRAGLVGSAAIFGGVACSSNRQQEDPLVKQQAQEATIAAQHPATENLFDTFYPEFKSLGLGVKELTRIDPTLSASKIPTEIVNYTQYKLQPNAIKEIYRMFESYTLGEPITFSGSNVFPNETIQVSERQNVTSKSIIFVPKESPSPKLAPLADILGSSAATLMNKSGAVFTYVRSDEKHLGPMSTVQEYFTFNLSVEICQQTLQATRFDASGQKIEEDKGLNIAQELVCNSFGLVSAFRLLGHPYEEYVDFIQTYRLGDLPFLLIDQPSYDSIRALGTVIK</sequence>
<protein>
    <submittedName>
        <fullName evidence="1">Uncharacterized protein</fullName>
    </submittedName>
</protein>
<evidence type="ECO:0000313" key="1">
    <source>
        <dbReference type="EMBL" id="KKR78355.1"/>
    </source>
</evidence>
<dbReference type="Proteomes" id="UP000034292">
    <property type="component" value="Unassembled WGS sequence"/>
</dbReference>
<dbReference type="PROSITE" id="PS51257">
    <property type="entry name" value="PROKAR_LIPOPROTEIN"/>
    <property type="match status" value="1"/>
</dbReference>
<evidence type="ECO:0000313" key="2">
    <source>
        <dbReference type="Proteomes" id="UP000034292"/>
    </source>
</evidence>
<proteinExistence type="predicted"/>
<comment type="caution">
    <text evidence="1">The sequence shown here is derived from an EMBL/GenBank/DDBJ whole genome shotgun (WGS) entry which is preliminary data.</text>
</comment>
<name>A0A0G0W240_9BACT</name>
<organism evidence="1 2">
    <name type="scientific">Candidatus Curtissbacteria bacterium GW2011_GWA1_40_9</name>
    <dbReference type="NCBI Taxonomy" id="1618408"/>
    <lineage>
        <taxon>Bacteria</taxon>
        <taxon>Candidatus Curtissiibacteriota</taxon>
    </lineage>
</organism>
<reference evidence="1 2" key="1">
    <citation type="journal article" date="2015" name="Nature">
        <title>rRNA introns, odd ribosomes, and small enigmatic genomes across a large radiation of phyla.</title>
        <authorList>
            <person name="Brown C.T."/>
            <person name="Hug L.A."/>
            <person name="Thomas B.C."/>
            <person name="Sharon I."/>
            <person name="Castelle C.J."/>
            <person name="Singh A."/>
            <person name="Wilkins M.J."/>
            <person name="Williams K.H."/>
            <person name="Banfield J.F."/>
        </authorList>
    </citation>
    <scope>NUCLEOTIDE SEQUENCE [LARGE SCALE GENOMIC DNA]</scope>
</reference>
<dbReference type="AlphaFoldDB" id="A0A0G0W240"/>